<dbReference type="OrthoDB" id="2436459at2759"/>
<organism evidence="1 2">
    <name type="scientific">Glomus cerebriforme</name>
    <dbReference type="NCBI Taxonomy" id="658196"/>
    <lineage>
        <taxon>Eukaryota</taxon>
        <taxon>Fungi</taxon>
        <taxon>Fungi incertae sedis</taxon>
        <taxon>Mucoromycota</taxon>
        <taxon>Glomeromycotina</taxon>
        <taxon>Glomeromycetes</taxon>
        <taxon>Glomerales</taxon>
        <taxon>Glomeraceae</taxon>
        <taxon>Glomus</taxon>
    </lineage>
</organism>
<protein>
    <submittedName>
        <fullName evidence="1">Uncharacterized protein</fullName>
    </submittedName>
</protein>
<evidence type="ECO:0000313" key="2">
    <source>
        <dbReference type="Proteomes" id="UP000265703"/>
    </source>
</evidence>
<proteinExistence type="predicted"/>
<name>A0A397TE36_9GLOM</name>
<dbReference type="AlphaFoldDB" id="A0A397TE36"/>
<dbReference type="Proteomes" id="UP000265703">
    <property type="component" value="Unassembled WGS sequence"/>
</dbReference>
<comment type="caution">
    <text evidence="1">The sequence shown here is derived from an EMBL/GenBank/DDBJ whole genome shotgun (WGS) entry which is preliminary data.</text>
</comment>
<sequence length="72" mass="8139">MNAIKKIALDENTNLAIIPDGLTSIIQLLDILKTWAEILKEMIVKSFKKYGISNVMDRSEDDLFGQNEKKGD</sequence>
<dbReference type="EMBL" id="QKYT01000110">
    <property type="protein sequence ID" value="RIA93154.1"/>
    <property type="molecule type" value="Genomic_DNA"/>
</dbReference>
<keyword evidence="2" id="KW-1185">Reference proteome</keyword>
<gene>
    <name evidence="1" type="ORF">C1645_819787</name>
</gene>
<reference evidence="1 2" key="1">
    <citation type="submission" date="2018-06" db="EMBL/GenBank/DDBJ databases">
        <title>Comparative genomics reveals the genomic features of Rhizophagus irregularis, R. cerebriforme, R. diaphanum and Gigaspora rosea, and their symbiotic lifestyle signature.</title>
        <authorList>
            <person name="Morin E."/>
            <person name="San Clemente H."/>
            <person name="Chen E.C.H."/>
            <person name="De La Providencia I."/>
            <person name="Hainaut M."/>
            <person name="Kuo A."/>
            <person name="Kohler A."/>
            <person name="Murat C."/>
            <person name="Tang N."/>
            <person name="Roy S."/>
            <person name="Loubradou J."/>
            <person name="Henrissat B."/>
            <person name="Grigoriev I.V."/>
            <person name="Corradi N."/>
            <person name="Roux C."/>
            <person name="Martin F.M."/>
        </authorList>
    </citation>
    <scope>NUCLEOTIDE SEQUENCE [LARGE SCALE GENOMIC DNA]</scope>
    <source>
        <strain evidence="1 2">DAOM 227022</strain>
    </source>
</reference>
<accession>A0A397TE36</accession>
<evidence type="ECO:0000313" key="1">
    <source>
        <dbReference type="EMBL" id="RIA93154.1"/>
    </source>
</evidence>